<sequence>MLTLQACAATTTGTSIPPGGGLDRPSHQATSSFPSSQHHSLRHSSRSLPVSSTSETFSRHKQHHPLQQQPPQQQHCQSRKRSYASEHCATLAPQESDCSDSVTVPVNPTVSCPRLSNQQLCLPRRSHSMGASTQGANGASAQCPLDANAAKANFVDCLVAWQIVSAYKFTLIFTLCVLVHLALCLSSPMAPAPRLKLSVPISTLALVDTAAVVIESIWPQLPGSQECTQKQKGLPLRTFIQETLKRSRSSYSTLQTALFYLYKIRNKVPGAYIKRRHSQLQHTHNMLSASQPAAGLMTPPASPLHLQNIADFSSVQGPDYFSLRSAQDSKHVLPSPLSSTCSMTSASPASSSGYSPCSSSSSSPTTSSPTSSSSPASASASASSSSTSSTSSSSSNQSNRIIYCGRRTFLAALMVASKYLQDRNYSNKAWAKISGLSIKEINANELIFLKLIDYSLFVSHDTFIRWTALLVAHGHEATRRFMQTPDAAYAAAFAARALSTPAMALNESHLRYSAVKSGPAVLTASPCESEDESADTCRVPKVARTNTYPPLQGNNTFNGTHEGFAF</sequence>
<dbReference type="EMBL" id="JAIFTL010000049">
    <property type="protein sequence ID" value="KAG9325055.1"/>
    <property type="molecule type" value="Genomic_DNA"/>
</dbReference>
<organism evidence="2 3">
    <name type="scientific">Mortierella alpina</name>
    <name type="common">Oleaginous fungus</name>
    <name type="synonym">Mortierella renispora</name>
    <dbReference type="NCBI Taxonomy" id="64518"/>
    <lineage>
        <taxon>Eukaryota</taxon>
        <taxon>Fungi</taxon>
        <taxon>Fungi incertae sedis</taxon>
        <taxon>Mucoromycota</taxon>
        <taxon>Mortierellomycotina</taxon>
        <taxon>Mortierellomycetes</taxon>
        <taxon>Mortierellales</taxon>
        <taxon>Mortierellaceae</taxon>
        <taxon>Mortierella</taxon>
    </lineage>
</organism>
<dbReference type="Proteomes" id="UP000717515">
    <property type="component" value="Unassembled WGS sequence"/>
</dbReference>
<reference evidence="2" key="1">
    <citation type="submission" date="2021-07" db="EMBL/GenBank/DDBJ databases">
        <title>Draft genome of Mortierella alpina, strain LL118, isolated from an aspen leaf litter sample.</title>
        <authorList>
            <person name="Yang S."/>
            <person name="Vinatzer B.A."/>
        </authorList>
    </citation>
    <scope>NUCLEOTIDE SEQUENCE</scope>
    <source>
        <strain evidence="2">LL118</strain>
    </source>
</reference>
<evidence type="ECO:0000256" key="1">
    <source>
        <dbReference type="SAM" id="MobiDB-lite"/>
    </source>
</evidence>
<dbReference type="GO" id="GO:0005634">
    <property type="term" value="C:nucleus"/>
    <property type="evidence" value="ECO:0007669"/>
    <property type="project" value="TreeGrafter"/>
</dbReference>
<dbReference type="Pfam" id="PF08613">
    <property type="entry name" value="Cyclin"/>
    <property type="match status" value="1"/>
</dbReference>
<feature type="region of interest" description="Disordered" evidence="1">
    <location>
        <begin position="347"/>
        <end position="397"/>
    </location>
</feature>
<dbReference type="GO" id="GO:0019901">
    <property type="term" value="F:protein kinase binding"/>
    <property type="evidence" value="ECO:0007669"/>
    <property type="project" value="InterPro"/>
</dbReference>
<feature type="compositionally biased region" description="Low complexity" evidence="1">
    <location>
        <begin position="347"/>
        <end position="395"/>
    </location>
</feature>
<proteinExistence type="predicted"/>
<evidence type="ECO:0000313" key="2">
    <source>
        <dbReference type="EMBL" id="KAG9325055.1"/>
    </source>
</evidence>
<dbReference type="InterPro" id="IPR013922">
    <property type="entry name" value="Cyclin_PHO80-like"/>
</dbReference>
<dbReference type="GO" id="GO:0000307">
    <property type="term" value="C:cyclin-dependent protein kinase holoenzyme complex"/>
    <property type="evidence" value="ECO:0007669"/>
    <property type="project" value="TreeGrafter"/>
</dbReference>
<feature type="compositionally biased region" description="Low complexity" evidence="1">
    <location>
        <begin position="65"/>
        <end position="76"/>
    </location>
</feature>
<dbReference type="PANTHER" id="PTHR15615">
    <property type="match status" value="1"/>
</dbReference>
<dbReference type="AlphaFoldDB" id="A0A9P8A7F5"/>
<accession>A0A9P8A7F5</accession>
<name>A0A9P8A7F5_MORAP</name>
<protein>
    <submittedName>
        <fullName evidence="2">Uncharacterized protein</fullName>
    </submittedName>
</protein>
<dbReference type="Gene3D" id="1.10.472.10">
    <property type="entry name" value="Cyclin-like"/>
    <property type="match status" value="2"/>
</dbReference>
<evidence type="ECO:0000313" key="3">
    <source>
        <dbReference type="Proteomes" id="UP000717515"/>
    </source>
</evidence>
<gene>
    <name evidence="2" type="ORF">KVV02_008527</name>
</gene>
<dbReference type="CDD" id="cd20557">
    <property type="entry name" value="CYCLIN_ScPCL1-like"/>
    <property type="match status" value="1"/>
</dbReference>
<dbReference type="PANTHER" id="PTHR15615:SF36">
    <property type="entry name" value="PHO85 CYCLIN-5"/>
    <property type="match status" value="1"/>
</dbReference>
<dbReference type="GO" id="GO:0016538">
    <property type="term" value="F:cyclin-dependent protein serine/threonine kinase regulator activity"/>
    <property type="evidence" value="ECO:0007669"/>
    <property type="project" value="TreeGrafter"/>
</dbReference>
<comment type="caution">
    <text evidence="2">The sequence shown here is derived from an EMBL/GenBank/DDBJ whole genome shotgun (WGS) entry which is preliminary data.</text>
</comment>
<feature type="region of interest" description="Disordered" evidence="1">
    <location>
        <begin position="1"/>
        <end position="79"/>
    </location>
</feature>